<feature type="compositionally biased region" description="Polar residues" evidence="2">
    <location>
        <begin position="16"/>
        <end position="28"/>
    </location>
</feature>
<organism evidence="3 4">
    <name type="scientific">Pyrrhoderma noxium</name>
    <dbReference type="NCBI Taxonomy" id="2282107"/>
    <lineage>
        <taxon>Eukaryota</taxon>
        <taxon>Fungi</taxon>
        <taxon>Dikarya</taxon>
        <taxon>Basidiomycota</taxon>
        <taxon>Agaricomycotina</taxon>
        <taxon>Agaricomycetes</taxon>
        <taxon>Hymenochaetales</taxon>
        <taxon>Hymenochaetaceae</taxon>
        <taxon>Pyrrhoderma</taxon>
    </lineage>
</organism>
<reference evidence="3 4" key="1">
    <citation type="journal article" date="2017" name="Mol. Ecol.">
        <title>Comparative and population genomic landscape of Phellinus noxius: A hypervariable fungus causing root rot in trees.</title>
        <authorList>
            <person name="Chung C.L."/>
            <person name="Lee T.J."/>
            <person name="Akiba M."/>
            <person name="Lee H.H."/>
            <person name="Kuo T.H."/>
            <person name="Liu D."/>
            <person name="Ke H.M."/>
            <person name="Yokoi T."/>
            <person name="Roa M.B."/>
            <person name="Lu M.J."/>
            <person name="Chang Y.Y."/>
            <person name="Ann P.J."/>
            <person name="Tsai J.N."/>
            <person name="Chen C.Y."/>
            <person name="Tzean S.S."/>
            <person name="Ota Y."/>
            <person name="Hattori T."/>
            <person name="Sahashi N."/>
            <person name="Liou R.F."/>
            <person name="Kikuchi T."/>
            <person name="Tsai I.J."/>
        </authorList>
    </citation>
    <scope>NUCLEOTIDE SEQUENCE [LARGE SCALE GENOMIC DNA]</scope>
    <source>
        <strain evidence="3 4">FFPRI411160</strain>
    </source>
</reference>
<feature type="region of interest" description="Disordered" evidence="2">
    <location>
        <begin position="33"/>
        <end position="52"/>
    </location>
</feature>
<comment type="caution">
    <text evidence="3">The sequence shown here is derived from an EMBL/GenBank/DDBJ whole genome shotgun (WGS) entry which is preliminary data.</text>
</comment>
<feature type="region of interest" description="Disordered" evidence="2">
    <location>
        <begin position="1"/>
        <end position="28"/>
    </location>
</feature>
<dbReference type="PANTHER" id="PTHR28055:SF1">
    <property type="entry name" value="ALTERED INHERITANCE OF MITOCHONDRIA PROTEIN 41, MITOCHONDRIAL"/>
    <property type="match status" value="1"/>
</dbReference>
<dbReference type="AlphaFoldDB" id="A0A286UGQ2"/>
<evidence type="ECO:0000313" key="4">
    <source>
        <dbReference type="Proteomes" id="UP000217199"/>
    </source>
</evidence>
<dbReference type="Gene3D" id="1.10.1510.10">
    <property type="entry name" value="Uncharacterised protein YqeY/AIM41 PF09424, N-terminal domain"/>
    <property type="match status" value="1"/>
</dbReference>
<gene>
    <name evidence="1" type="primary">AIM41</name>
    <name evidence="3" type="ORF">PNOK_0548800</name>
</gene>
<feature type="compositionally biased region" description="Low complexity" evidence="2">
    <location>
        <begin position="33"/>
        <end position="44"/>
    </location>
</feature>
<evidence type="ECO:0000256" key="1">
    <source>
        <dbReference type="RuleBase" id="RU365099"/>
    </source>
</evidence>
<protein>
    <recommendedName>
        <fullName evidence="1">Altered inheritance of mitochondria protein 41</fullName>
    </recommendedName>
</protein>
<dbReference type="InParanoid" id="A0A286UGQ2"/>
<accession>A0A286UGQ2</accession>
<dbReference type="Proteomes" id="UP000217199">
    <property type="component" value="Unassembled WGS sequence"/>
</dbReference>
<dbReference type="SUPFAM" id="SSF89095">
    <property type="entry name" value="GatB/YqeY motif"/>
    <property type="match status" value="1"/>
</dbReference>
<keyword evidence="4" id="KW-1185">Reference proteome</keyword>
<comment type="subcellular location">
    <subcellularLocation>
        <location evidence="1">Mitochondrion</location>
    </subcellularLocation>
</comment>
<evidence type="ECO:0000256" key="2">
    <source>
        <dbReference type="SAM" id="MobiDB-lite"/>
    </source>
</evidence>
<dbReference type="InterPro" id="IPR003789">
    <property type="entry name" value="Asn/Gln_tRNA_amidoTrase-B-like"/>
</dbReference>
<feature type="compositionally biased region" description="Low complexity" evidence="2">
    <location>
        <begin position="1"/>
        <end position="14"/>
    </location>
</feature>
<dbReference type="InterPro" id="IPR019004">
    <property type="entry name" value="YqeY/Aim41"/>
</dbReference>
<name>A0A286UGQ2_9AGAM</name>
<dbReference type="EMBL" id="NBII01000005">
    <property type="protein sequence ID" value="PAV18645.1"/>
    <property type="molecule type" value="Genomic_DNA"/>
</dbReference>
<dbReference type="GO" id="GO:0016884">
    <property type="term" value="F:carbon-nitrogen ligase activity, with glutamine as amido-N-donor"/>
    <property type="evidence" value="ECO:0007669"/>
    <property type="project" value="UniProtKB-UniRule"/>
</dbReference>
<sequence length="204" mass="22590">MLKLNSSTTSKLLNGIKSNFPRNLRQPNFTSVNRVRNSSSLSGGAEQENDQRKKLTTELKNAMKSKNSFASTTIRSVLSEVYSADKSPSGPISSSQITSILRKAIARRNDSASQYIAASRPELAENEKREVELLTSFLPPSMVESKIDEILTKLAEEQNFFAPGTEPKRVVGLLLKAFFAQVDKSLVDSKLVQERARGILEARQ</sequence>
<dbReference type="STRING" id="2282107.A0A286UGQ2"/>
<dbReference type="PANTHER" id="PTHR28055">
    <property type="entry name" value="ALTERED INHERITANCE OF MITOCHONDRIA PROTEIN 41, MITOCHONDRIAL"/>
    <property type="match status" value="1"/>
</dbReference>
<comment type="similarity">
    <text evidence="1">Belongs to the AIM41 family.</text>
</comment>
<dbReference type="Pfam" id="PF09424">
    <property type="entry name" value="YqeY"/>
    <property type="match status" value="1"/>
</dbReference>
<dbReference type="GO" id="GO:0005739">
    <property type="term" value="C:mitochondrion"/>
    <property type="evidence" value="ECO:0007669"/>
    <property type="project" value="UniProtKB-SubCell"/>
</dbReference>
<proteinExistence type="inferred from homology"/>
<dbReference type="InterPro" id="IPR042184">
    <property type="entry name" value="YqeY/Aim41_N"/>
</dbReference>
<keyword evidence="1" id="KW-0496">Mitochondrion</keyword>
<dbReference type="OrthoDB" id="538640at2759"/>
<evidence type="ECO:0000313" key="3">
    <source>
        <dbReference type="EMBL" id="PAV18645.1"/>
    </source>
</evidence>